<reference evidence="1 4" key="1">
    <citation type="submission" date="2021-11" db="EMBL/GenBank/DDBJ databases">
        <title>Draft genome sequence of Capnocytophaga sp. strain KC07075 isolated from cat oral cavity.</title>
        <authorList>
            <person name="Suzuki M."/>
            <person name="Imaoka K."/>
            <person name="Kimura M."/>
            <person name="Morikawa S."/>
            <person name="Maeda K."/>
        </authorList>
    </citation>
    <scope>NUCLEOTIDE SEQUENCE</scope>
    <source>
        <strain evidence="1">KC07075</strain>
        <strain evidence="2 4">KC07079</strain>
    </source>
</reference>
<comment type="caution">
    <text evidence="1">The sequence shown here is derived from an EMBL/GenBank/DDBJ whole genome shotgun (WGS) entry which is preliminary data.</text>
</comment>
<organism evidence="1 3">
    <name type="scientific">Capnocytophaga catalasegens</name>
    <dbReference type="NCBI Taxonomy" id="1004260"/>
    <lineage>
        <taxon>Bacteria</taxon>
        <taxon>Pseudomonadati</taxon>
        <taxon>Bacteroidota</taxon>
        <taxon>Flavobacteriia</taxon>
        <taxon>Flavobacteriales</taxon>
        <taxon>Flavobacteriaceae</taxon>
        <taxon>Capnocytophaga</taxon>
    </lineage>
</organism>
<dbReference type="EMBL" id="BQKA01000001">
    <property type="protein sequence ID" value="GJM49067.1"/>
    <property type="molecule type" value="Genomic_DNA"/>
</dbReference>
<dbReference type="EMBL" id="BQKB01000011">
    <property type="protein sequence ID" value="GJM52328.1"/>
    <property type="molecule type" value="Genomic_DNA"/>
</dbReference>
<dbReference type="InterPro" id="IPR046111">
    <property type="entry name" value="DUF6048"/>
</dbReference>
<evidence type="ECO:0000313" key="4">
    <source>
        <dbReference type="Proteomes" id="UP001208692"/>
    </source>
</evidence>
<evidence type="ECO:0008006" key="5">
    <source>
        <dbReference type="Google" id="ProtNLM"/>
    </source>
</evidence>
<evidence type="ECO:0000313" key="3">
    <source>
        <dbReference type="Proteomes" id="UP001207736"/>
    </source>
</evidence>
<evidence type="ECO:0000313" key="1">
    <source>
        <dbReference type="EMBL" id="GJM49067.1"/>
    </source>
</evidence>
<keyword evidence="4" id="KW-1185">Reference proteome</keyword>
<dbReference type="Pfam" id="PF19515">
    <property type="entry name" value="DUF6048"/>
    <property type="match status" value="1"/>
</dbReference>
<protein>
    <recommendedName>
        <fullName evidence="5">Outer membrane protein beta-barrel domain-containing protein</fullName>
    </recommendedName>
</protein>
<gene>
    <name evidence="1" type="ORF">RCZ15_00430</name>
    <name evidence="2" type="ORF">RCZ16_06460</name>
</gene>
<dbReference type="Proteomes" id="UP001208692">
    <property type="component" value="Unassembled WGS sequence"/>
</dbReference>
<accession>A0AAV5AUE6</accession>
<proteinExistence type="predicted"/>
<evidence type="ECO:0000313" key="2">
    <source>
        <dbReference type="EMBL" id="GJM52328.1"/>
    </source>
</evidence>
<dbReference type="Proteomes" id="UP001207736">
    <property type="component" value="Unassembled WGS sequence"/>
</dbReference>
<dbReference type="AlphaFoldDB" id="A0AAV5AUE6"/>
<sequence>MPKRENSLQKEKKEEKLPELAPQTYTQRYGLRIGADISKPIRSFFDKDYWGIELVGDYRWNYRYYLAGEIGKEKKTSQTDYFNFTTDGQYIRLGIDYNSYDNWYGMENMIYVGGRYGFAQFSQEVNSYTIHTLRNYWNENITGTNPNILTTYNGRTAHWLELVIGMKVELFKNLYAGASVRFSKILFQKDNDFPNFWIPGVNRVWESSTYGINYNYTITYMIPLYKKIKPIEQKSENKK</sequence>
<name>A0AAV5AUE6_9FLAO</name>